<protein>
    <submittedName>
        <fullName evidence="5">4'-phosphopantetheinyl transferase superfamily protein</fullName>
    </submittedName>
</protein>
<feature type="domain" description="4'-phosphopantetheinyl transferase N-terminal" evidence="4">
    <location>
        <begin position="15"/>
        <end position="97"/>
    </location>
</feature>
<organism evidence="5 6">
    <name type="scientific">Mediterraneibacter gnavus</name>
    <name type="common">Ruminococcus gnavus</name>
    <dbReference type="NCBI Taxonomy" id="33038"/>
    <lineage>
        <taxon>Bacteria</taxon>
        <taxon>Bacillati</taxon>
        <taxon>Bacillota</taxon>
        <taxon>Clostridia</taxon>
        <taxon>Lachnospirales</taxon>
        <taxon>Lachnospiraceae</taxon>
        <taxon>Mediterraneibacter</taxon>
    </lineage>
</organism>
<dbReference type="EMBL" id="JAAIRV010000053">
    <property type="protein sequence ID" value="NSI59949.1"/>
    <property type="molecule type" value="Genomic_DNA"/>
</dbReference>
<reference evidence="5" key="2">
    <citation type="submission" date="2020-02" db="EMBL/GenBank/DDBJ databases">
        <authorList>
            <person name="Littmann E."/>
            <person name="Sorbara M."/>
        </authorList>
    </citation>
    <scope>NUCLEOTIDE SEQUENCE</scope>
    <source>
        <strain evidence="5">MSK.15.32</strain>
    </source>
</reference>
<evidence type="ECO:0000313" key="5">
    <source>
        <dbReference type="EMBL" id="NSI59949.1"/>
    </source>
</evidence>
<dbReference type="Gene3D" id="3.90.470.20">
    <property type="entry name" value="4'-phosphopantetheinyl transferase domain"/>
    <property type="match status" value="2"/>
</dbReference>
<name>A0AAJ3FGU0_MEDGN</name>
<dbReference type="PANTHER" id="PTHR12215">
    <property type="entry name" value="PHOSPHOPANTETHEINE TRANSFERASE"/>
    <property type="match status" value="1"/>
</dbReference>
<proteinExistence type="inferred from homology"/>
<dbReference type="InterPro" id="IPR008278">
    <property type="entry name" value="4-PPantetheinyl_Trfase_dom"/>
</dbReference>
<dbReference type="InterPro" id="IPR037143">
    <property type="entry name" value="4-PPantetheinyl_Trfase_dom_sf"/>
</dbReference>
<dbReference type="InterPro" id="IPR055066">
    <property type="entry name" value="AASDHPPT_N"/>
</dbReference>
<dbReference type="GO" id="GO:0005829">
    <property type="term" value="C:cytosol"/>
    <property type="evidence" value="ECO:0007669"/>
    <property type="project" value="TreeGrafter"/>
</dbReference>
<gene>
    <name evidence="5" type="ORF">G4993_16410</name>
</gene>
<evidence type="ECO:0000256" key="1">
    <source>
        <dbReference type="ARBA" id="ARBA00010990"/>
    </source>
</evidence>
<dbReference type="Proteomes" id="UP001296580">
    <property type="component" value="Unassembled WGS sequence"/>
</dbReference>
<reference evidence="5" key="1">
    <citation type="journal article" date="2020" name="Cell Host Microbe">
        <title>Functional and Genomic Variation between Human-Derived Isolates of Lachnospiraceae Reveals Inter- and Intra-Species Diversity.</title>
        <authorList>
            <person name="Sorbara M.T."/>
            <person name="Littmann E.R."/>
            <person name="Fontana E."/>
            <person name="Moody T.U."/>
            <person name="Kohout C.E."/>
            <person name="Gjonbalaj M."/>
            <person name="Eaton V."/>
            <person name="Seok R."/>
            <person name="Leiner I.M."/>
            <person name="Pamer E.G."/>
        </authorList>
    </citation>
    <scope>NUCLEOTIDE SEQUENCE</scope>
    <source>
        <strain evidence="5">MSK.15.32</strain>
    </source>
</reference>
<comment type="similarity">
    <text evidence="1">Belongs to the P-Pant transferase superfamily. Gsp/Sfp/HetI/AcpT family.</text>
</comment>
<dbReference type="RefSeq" id="WP_173878150.1">
    <property type="nucleotide sequence ID" value="NZ_JAAIMR010000052.1"/>
</dbReference>
<keyword evidence="2 5" id="KW-0808">Transferase</keyword>
<evidence type="ECO:0000256" key="2">
    <source>
        <dbReference type="ARBA" id="ARBA00022679"/>
    </source>
</evidence>
<dbReference type="GO" id="GO:0008897">
    <property type="term" value="F:holo-[acyl-carrier-protein] synthase activity"/>
    <property type="evidence" value="ECO:0007669"/>
    <property type="project" value="InterPro"/>
</dbReference>
<evidence type="ECO:0000313" key="6">
    <source>
        <dbReference type="Proteomes" id="UP001296580"/>
    </source>
</evidence>
<evidence type="ECO:0000259" key="4">
    <source>
        <dbReference type="Pfam" id="PF22624"/>
    </source>
</evidence>
<dbReference type="InterPro" id="IPR050559">
    <property type="entry name" value="P-Pant_transferase_sf"/>
</dbReference>
<dbReference type="SUPFAM" id="SSF56214">
    <property type="entry name" value="4'-phosphopantetheinyl transferase"/>
    <property type="match status" value="2"/>
</dbReference>
<comment type="caution">
    <text evidence="5">The sequence shown here is derived from an EMBL/GenBank/DDBJ whole genome shotgun (WGS) entry which is preliminary data.</text>
</comment>
<feature type="domain" description="4'-phosphopantetheinyl transferase" evidence="3">
    <location>
        <begin position="102"/>
        <end position="196"/>
    </location>
</feature>
<dbReference type="Pfam" id="PF22624">
    <property type="entry name" value="AASDHPPT_N"/>
    <property type="match status" value="1"/>
</dbReference>
<dbReference type="AlphaFoldDB" id="A0AAJ3FGU0"/>
<dbReference type="Pfam" id="PF01648">
    <property type="entry name" value="ACPS"/>
    <property type="match status" value="1"/>
</dbReference>
<dbReference type="GO" id="GO:0000287">
    <property type="term" value="F:magnesium ion binding"/>
    <property type="evidence" value="ECO:0007669"/>
    <property type="project" value="InterPro"/>
</dbReference>
<evidence type="ECO:0000259" key="3">
    <source>
        <dbReference type="Pfam" id="PF01648"/>
    </source>
</evidence>
<sequence>MVRLYAVNVQESMQENNFEELLLYITSETANRISKYRHMADAYRTLLGELLIRYAVCQKSGCNNNEIIISNKGKPYLIYPTKIFFNISHSGNWAIGAIADAPLGIDIEYIKRERNYKEIIYRFYTDIERQYILSDQNEDVQIERFYQIWTLKESYIKADGRGLNIPLKSFGVVSKSNTQYLVEDDWEYKKYSSKWEDYYFVSLHSRDKEICKKIQKLSVKEIREYLKSH</sequence>
<dbReference type="GO" id="GO:0019878">
    <property type="term" value="P:lysine biosynthetic process via aminoadipic acid"/>
    <property type="evidence" value="ECO:0007669"/>
    <property type="project" value="TreeGrafter"/>
</dbReference>
<accession>A0AAJ3FGU0</accession>
<dbReference type="PANTHER" id="PTHR12215:SF10">
    <property type="entry name" value="L-AMINOADIPATE-SEMIALDEHYDE DEHYDROGENASE-PHOSPHOPANTETHEINYL TRANSFERASE"/>
    <property type="match status" value="1"/>
</dbReference>